<accession>A0A8J5LR19</accession>
<gene>
    <name evidence="2" type="ORF">ZIOFF_008786</name>
</gene>
<evidence type="ECO:0000313" key="3">
    <source>
        <dbReference type="Proteomes" id="UP000734854"/>
    </source>
</evidence>
<dbReference type="EMBL" id="JACMSC010000002">
    <property type="protein sequence ID" value="KAG6534880.1"/>
    <property type="molecule type" value="Genomic_DNA"/>
</dbReference>
<sequence>MGCVSSGADKMKIPSPLEAHQNLLVAMALCSRWPLSFLPAIDRGTPMDPDQALRAIRIHLCSLDLLSIELTTKSSIMRFSWMRYVDDARKFLNASDLDGFDKCMLKLPYAEIECSAPGPNFQDKDNSFSDSEEEGSSRGRRQKMGDDDTHVESPVLESSVTGFKAIATNASVFSFGDDED</sequence>
<name>A0A8J5LR19_ZINOF</name>
<dbReference type="Proteomes" id="UP000734854">
    <property type="component" value="Unassembled WGS sequence"/>
</dbReference>
<evidence type="ECO:0000256" key="1">
    <source>
        <dbReference type="SAM" id="MobiDB-lite"/>
    </source>
</evidence>
<comment type="caution">
    <text evidence="2">The sequence shown here is derived from an EMBL/GenBank/DDBJ whole genome shotgun (WGS) entry which is preliminary data.</text>
</comment>
<protein>
    <submittedName>
        <fullName evidence="2">Uncharacterized protein</fullName>
    </submittedName>
</protein>
<organism evidence="2 3">
    <name type="scientific">Zingiber officinale</name>
    <name type="common">Ginger</name>
    <name type="synonym">Amomum zingiber</name>
    <dbReference type="NCBI Taxonomy" id="94328"/>
    <lineage>
        <taxon>Eukaryota</taxon>
        <taxon>Viridiplantae</taxon>
        <taxon>Streptophyta</taxon>
        <taxon>Embryophyta</taxon>
        <taxon>Tracheophyta</taxon>
        <taxon>Spermatophyta</taxon>
        <taxon>Magnoliopsida</taxon>
        <taxon>Liliopsida</taxon>
        <taxon>Zingiberales</taxon>
        <taxon>Zingiberaceae</taxon>
        <taxon>Zingiber</taxon>
    </lineage>
</organism>
<reference evidence="2 3" key="1">
    <citation type="submission" date="2020-08" db="EMBL/GenBank/DDBJ databases">
        <title>Plant Genome Project.</title>
        <authorList>
            <person name="Zhang R.-G."/>
        </authorList>
    </citation>
    <scope>NUCLEOTIDE SEQUENCE [LARGE SCALE GENOMIC DNA]</scope>
    <source>
        <tissue evidence="2">Rhizome</tissue>
    </source>
</reference>
<feature type="region of interest" description="Disordered" evidence="1">
    <location>
        <begin position="118"/>
        <end position="152"/>
    </location>
</feature>
<proteinExistence type="predicted"/>
<keyword evidence="3" id="KW-1185">Reference proteome</keyword>
<evidence type="ECO:0000313" key="2">
    <source>
        <dbReference type="EMBL" id="KAG6534880.1"/>
    </source>
</evidence>
<dbReference type="AlphaFoldDB" id="A0A8J5LR19"/>